<dbReference type="RefSeq" id="WP_346158283.1">
    <property type="nucleotide sequence ID" value="NZ_BAAATE010000083.1"/>
</dbReference>
<comment type="caution">
    <text evidence="1">The sequence shown here is derived from an EMBL/GenBank/DDBJ whole genome shotgun (WGS) entry which is preliminary data.</text>
</comment>
<dbReference type="EMBL" id="BAAATE010000083">
    <property type="protein sequence ID" value="GAA2702590.1"/>
    <property type="molecule type" value="Genomic_DNA"/>
</dbReference>
<accession>A0ABN3TIV0</accession>
<protein>
    <recommendedName>
        <fullName evidence="3">Excreted virulence factor EspC (Type VII ESX diderm)</fullName>
    </recommendedName>
</protein>
<evidence type="ECO:0000313" key="1">
    <source>
        <dbReference type="EMBL" id="GAA2702590.1"/>
    </source>
</evidence>
<dbReference type="Proteomes" id="UP001501666">
    <property type="component" value="Unassembled WGS sequence"/>
</dbReference>
<keyword evidence="2" id="KW-1185">Reference proteome</keyword>
<sequence length="105" mass="10622">MRVDMAEAESAGRQMAEGAEAYAAAVERLSQGFAGVGPVGPEGELVSALNEFTSALVEATGRIAHAYSSTATGMSQSVNTVREADTTTVVMATNSMAGNNVAGHA</sequence>
<name>A0ABN3TIV0_9ACTN</name>
<organism evidence="1 2">
    <name type="scientific">Nonomuraea recticatena</name>
    <dbReference type="NCBI Taxonomy" id="46178"/>
    <lineage>
        <taxon>Bacteria</taxon>
        <taxon>Bacillati</taxon>
        <taxon>Actinomycetota</taxon>
        <taxon>Actinomycetes</taxon>
        <taxon>Streptosporangiales</taxon>
        <taxon>Streptosporangiaceae</taxon>
        <taxon>Nonomuraea</taxon>
    </lineage>
</organism>
<evidence type="ECO:0000313" key="2">
    <source>
        <dbReference type="Proteomes" id="UP001501666"/>
    </source>
</evidence>
<proteinExistence type="predicted"/>
<gene>
    <name evidence="1" type="ORF">GCM10010412_100700</name>
</gene>
<reference evidence="1 2" key="1">
    <citation type="journal article" date="2019" name="Int. J. Syst. Evol. Microbiol.">
        <title>The Global Catalogue of Microorganisms (GCM) 10K type strain sequencing project: providing services to taxonomists for standard genome sequencing and annotation.</title>
        <authorList>
            <consortium name="The Broad Institute Genomics Platform"/>
            <consortium name="The Broad Institute Genome Sequencing Center for Infectious Disease"/>
            <person name="Wu L."/>
            <person name="Ma J."/>
        </authorList>
    </citation>
    <scope>NUCLEOTIDE SEQUENCE [LARGE SCALE GENOMIC DNA]</scope>
    <source>
        <strain evidence="1 2">JCM 6835</strain>
    </source>
</reference>
<evidence type="ECO:0008006" key="3">
    <source>
        <dbReference type="Google" id="ProtNLM"/>
    </source>
</evidence>